<dbReference type="PANTHER" id="PTHR24166:SF48">
    <property type="entry name" value="PROTEIN VAPYRIN"/>
    <property type="match status" value="1"/>
</dbReference>
<comment type="caution">
    <text evidence="4">The sequence shown here is derived from an EMBL/GenBank/DDBJ whole genome shotgun (WGS) entry which is preliminary data.</text>
</comment>
<dbReference type="Proteomes" id="UP001216907">
    <property type="component" value="Unassembled WGS sequence"/>
</dbReference>
<name>A0ABT6FBN8_9BACT</name>
<evidence type="ECO:0000256" key="3">
    <source>
        <dbReference type="PROSITE-ProRule" id="PRU00023"/>
    </source>
</evidence>
<dbReference type="PROSITE" id="PS50088">
    <property type="entry name" value="ANK_REPEAT"/>
    <property type="match status" value="3"/>
</dbReference>
<dbReference type="RefSeq" id="WP_277861314.1">
    <property type="nucleotide sequence ID" value="NZ_JARRAG010000002.1"/>
</dbReference>
<accession>A0ABT6FBN8</accession>
<protein>
    <submittedName>
        <fullName evidence="4">Ankyrin repeat domain-containing protein</fullName>
    </submittedName>
</protein>
<keyword evidence="5" id="KW-1185">Reference proteome</keyword>
<dbReference type="EMBL" id="JARRAG010000002">
    <property type="protein sequence ID" value="MDG3004964.1"/>
    <property type="molecule type" value="Genomic_DNA"/>
</dbReference>
<reference evidence="4 5" key="1">
    <citation type="submission" date="2023-03" db="EMBL/GenBank/DDBJ databases">
        <title>Paludisphaera mucosa sp. nov. a novel planctomycete from northern fen.</title>
        <authorList>
            <person name="Ivanova A."/>
        </authorList>
    </citation>
    <scope>NUCLEOTIDE SEQUENCE [LARGE SCALE GENOMIC DNA]</scope>
    <source>
        <strain evidence="4 5">Pla2</strain>
    </source>
</reference>
<dbReference type="Pfam" id="PF12796">
    <property type="entry name" value="Ank_2"/>
    <property type="match status" value="2"/>
</dbReference>
<organism evidence="4 5">
    <name type="scientific">Paludisphaera mucosa</name>
    <dbReference type="NCBI Taxonomy" id="3030827"/>
    <lineage>
        <taxon>Bacteria</taxon>
        <taxon>Pseudomonadati</taxon>
        <taxon>Planctomycetota</taxon>
        <taxon>Planctomycetia</taxon>
        <taxon>Isosphaerales</taxon>
        <taxon>Isosphaeraceae</taxon>
        <taxon>Paludisphaera</taxon>
    </lineage>
</organism>
<dbReference type="InterPro" id="IPR050889">
    <property type="entry name" value="Dendritic_Spine_Reg/Scaffold"/>
</dbReference>
<feature type="repeat" description="ANK" evidence="3">
    <location>
        <begin position="69"/>
        <end position="101"/>
    </location>
</feature>
<dbReference type="InterPro" id="IPR036770">
    <property type="entry name" value="Ankyrin_rpt-contain_sf"/>
</dbReference>
<gene>
    <name evidence="4" type="ORF">PZE19_14345</name>
</gene>
<dbReference type="Gene3D" id="1.25.40.20">
    <property type="entry name" value="Ankyrin repeat-containing domain"/>
    <property type="match status" value="2"/>
</dbReference>
<evidence type="ECO:0000256" key="1">
    <source>
        <dbReference type="ARBA" id="ARBA00022737"/>
    </source>
</evidence>
<evidence type="ECO:0000313" key="4">
    <source>
        <dbReference type="EMBL" id="MDG3004964.1"/>
    </source>
</evidence>
<sequence>MRTPTTAAVRRSVARSAGESDRRTLEMILAAGGRLGLREAVILGDVDLARRILDADPTIDVSGDAHWYHSYPFLMVAAEFGRPEMARFLLDRGAAIEATDEDVGFTALGVAACVGCLEVAALLLDRGAEIDHVDVHGFTPLAHAAERRKLDVVRLLIARGARRGILDAVLLGDAARVAALLAEVDGPEGRDLYVVQACRELAVAAGDLEILALLLDSDPPSPWDDYGCPTFLGSAAESGGLDVVELLVSRGYDPNQPDRDGLTPLARAERAGHSEVADYLRRLA</sequence>
<feature type="repeat" description="ANK" evidence="3">
    <location>
        <begin position="136"/>
        <end position="168"/>
    </location>
</feature>
<proteinExistence type="predicted"/>
<evidence type="ECO:0000256" key="2">
    <source>
        <dbReference type="ARBA" id="ARBA00023043"/>
    </source>
</evidence>
<dbReference type="SUPFAM" id="SSF48403">
    <property type="entry name" value="Ankyrin repeat"/>
    <property type="match status" value="1"/>
</dbReference>
<dbReference type="PANTHER" id="PTHR24166">
    <property type="entry name" value="ROLLING PEBBLES, ISOFORM B"/>
    <property type="match status" value="1"/>
</dbReference>
<evidence type="ECO:0000313" key="5">
    <source>
        <dbReference type="Proteomes" id="UP001216907"/>
    </source>
</evidence>
<keyword evidence="1" id="KW-0677">Repeat</keyword>
<dbReference type="InterPro" id="IPR002110">
    <property type="entry name" value="Ankyrin_rpt"/>
</dbReference>
<dbReference type="SMART" id="SM00248">
    <property type="entry name" value="ANK"/>
    <property type="match status" value="5"/>
</dbReference>
<keyword evidence="2 3" id="KW-0040">ANK repeat</keyword>
<dbReference type="PROSITE" id="PS50297">
    <property type="entry name" value="ANK_REP_REGION"/>
    <property type="match status" value="2"/>
</dbReference>
<feature type="repeat" description="ANK" evidence="3">
    <location>
        <begin position="103"/>
        <end position="135"/>
    </location>
</feature>